<name>A0A067CPX1_SAPPC</name>
<dbReference type="PANTHER" id="PTHR43286">
    <property type="entry name" value="ENDONUCLEASE III-LIKE PROTEIN 1"/>
    <property type="match status" value="1"/>
</dbReference>
<keyword evidence="5" id="KW-0378">Hydrolase</keyword>
<dbReference type="InterPro" id="IPR024041">
    <property type="entry name" value="NH4_transpt_AmtB-like_dom"/>
</dbReference>
<dbReference type="SMART" id="SM00478">
    <property type="entry name" value="ENDO3c"/>
    <property type="match status" value="1"/>
</dbReference>
<feature type="region of interest" description="Disordered" evidence="11">
    <location>
        <begin position="1"/>
        <end position="51"/>
    </location>
</feature>
<dbReference type="Pfam" id="PF00633">
    <property type="entry name" value="HHH"/>
    <property type="match status" value="1"/>
</dbReference>
<dbReference type="Proteomes" id="UP000030745">
    <property type="component" value="Unassembled WGS sequence"/>
</dbReference>
<evidence type="ECO:0000313" key="14">
    <source>
        <dbReference type="Proteomes" id="UP000030745"/>
    </source>
</evidence>
<keyword evidence="9" id="KW-0456">Lyase</keyword>
<feature type="domain" description="HhH-GPD" evidence="12">
    <location>
        <begin position="100"/>
        <end position="252"/>
    </location>
</feature>
<dbReference type="SUPFAM" id="SSF111352">
    <property type="entry name" value="Ammonium transporter"/>
    <property type="match status" value="1"/>
</dbReference>
<keyword evidence="3" id="KW-0812">Transmembrane</keyword>
<comment type="subcellular location">
    <subcellularLocation>
        <location evidence="1">Membrane</location>
        <topology evidence="1">Multi-pass membrane protein</topology>
    </subcellularLocation>
</comment>
<evidence type="ECO:0000256" key="5">
    <source>
        <dbReference type="ARBA" id="ARBA00022801"/>
    </source>
</evidence>
<dbReference type="EMBL" id="KK583195">
    <property type="protein sequence ID" value="KDO32563.1"/>
    <property type="molecule type" value="Genomic_DNA"/>
</dbReference>
<dbReference type="Pfam" id="PF00909">
    <property type="entry name" value="Ammonium_transp"/>
    <property type="match status" value="1"/>
</dbReference>
<evidence type="ECO:0000256" key="7">
    <source>
        <dbReference type="ARBA" id="ARBA00023136"/>
    </source>
</evidence>
<dbReference type="VEuPathDB" id="FungiDB:SPRG_03038"/>
<dbReference type="InterPro" id="IPR004036">
    <property type="entry name" value="Endonuclease-III-like_CS2"/>
</dbReference>
<dbReference type="InterPro" id="IPR003265">
    <property type="entry name" value="HhH-GPD_domain"/>
</dbReference>
<dbReference type="GO" id="GO:0008519">
    <property type="term" value="F:ammonium channel activity"/>
    <property type="evidence" value="ECO:0007669"/>
    <property type="project" value="InterPro"/>
</dbReference>
<accession>A0A067CPX1</accession>
<dbReference type="AlphaFoldDB" id="A0A067CPX1"/>
<protein>
    <recommendedName>
        <fullName evidence="12">HhH-GPD domain-containing protein</fullName>
    </recommendedName>
</protein>
<dbReference type="InterPro" id="IPR011257">
    <property type="entry name" value="DNA_glycosylase"/>
</dbReference>
<evidence type="ECO:0000256" key="4">
    <source>
        <dbReference type="ARBA" id="ARBA00022763"/>
    </source>
</evidence>
<evidence type="ECO:0000256" key="9">
    <source>
        <dbReference type="ARBA" id="ARBA00023239"/>
    </source>
</evidence>
<evidence type="ECO:0000256" key="11">
    <source>
        <dbReference type="SAM" id="MobiDB-lite"/>
    </source>
</evidence>
<dbReference type="Gene3D" id="1.10.1670.10">
    <property type="entry name" value="Helix-hairpin-Helix base-excision DNA repair enzymes (C-terminal)"/>
    <property type="match status" value="1"/>
</dbReference>
<dbReference type="STRING" id="695850.A0A067CPX1"/>
<dbReference type="GO" id="GO:0000703">
    <property type="term" value="F:oxidized pyrimidine nucleobase lesion DNA N-glycosylase activity"/>
    <property type="evidence" value="ECO:0007669"/>
    <property type="project" value="UniProtKB-ARBA"/>
</dbReference>
<evidence type="ECO:0000256" key="1">
    <source>
        <dbReference type="ARBA" id="ARBA00004141"/>
    </source>
</evidence>
<proteinExistence type="inferred from homology"/>
<dbReference type="InterPro" id="IPR023170">
    <property type="entry name" value="HhH_base_excis_C"/>
</dbReference>
<keyword evidence="10" id="KW-0326">Glycosidase</keyword>
<dbReference type="OrthoDB" id="2099276at2759"/>
<dbReference type="GO" id="GO:0003906">
    <property type="term" value="F:DNA-(apurinic or apyrimidinic site) endonuclease activity"/>
    <property type="evidence" value="ECO:0007669"/>
    <property type="project" value="TreeGrafter"/>
</dbReference>
<evidence type="ECO:0000256" key="2">
    <source>
        <dbReference type="ARBA" id="ARBA00008343"/>
    </source>
</evidence>
<keyword evidence="6" id="KW-1133">Transmembrane helix</keyword>
<dbReference type="Gene3D" id="1.10.3430.10">
    <property type="entry name" value="Ammonium transporter AmtB like domains"/>
    <property type="match status" value="1"/>
</dbReference>
<dbReference type="InterPro" id="IPR000445">
    <property type="entry name" value="HhH_motif"/>
</dbReference>
<dbReference type="FunFam" id="1.10.340.30:FF:000001">
    <property type="entry name" value="Endonuclease III"/>
    <property type="match status" value="1"/>
</dbReference>
<dbReference type="GO" id="GO:0016020">
    <property type="term" value="C:membrane"/>
    <property type="evidence" value="ECO:0007669"/>
    <property type="project" value="UniProtKB-SubCell"/>
</dbReference>
<dbReference type="GO" id="GO:0006289">
    <property type="term" value="P:nucleotide-excision repair"/>
    <property type="evidence" value="ECO:0007669"/>
    <property type="project" value="TreeGrafter"/>
</dbReference>
<sequence>MSTPNPFQRFARPRDEAQPKQRVKRLLSPRAATPAKRQRPEATTKEEAIDDDPRLAMLARMQSIRKGMIAQVDIYGTQQLYSATMAPKDQRWQILIASLLSTQTRDEITAAAMMRLHTLPGGLTLASVLALSVAELDALLCPVGFHLKKAEQLLRIAEILQTRYGSDIPVSIADLMELPGIGPKVARLIALVAWNRADGIIVDTHVHRIARRLGWTSATVKTAEDTRRELEAWIPADKWGDMSKLLIGFGQTHCKAYLDPMLSVCANYADQEGTVVDGTLDTGSTALTLVASALVMIVTPSSVLLRRPRRQRHGVQHDDDDGHASQTSFWLLGTTAFGSDGLYSWATYVRQGREAPECHVRATSSPHIVVALFQTQFATITPALLSVDRIRFSTYVILLLLCTPIVYDPLANWMWSRKLGDNWAIKVVGWEGKLDALDFAGGSIIHVPSGSPHLGYSFVDTTLLLILALKHTSVSKEKEILGVDVVYRPHAHPGEME</sequence>
<dbReference type="SUPFAM" id="SSF48150">
    <property type="entry name" value="DNA-glycosylase"/>
    <property type="match status" value="1"/>
</dbReference>
<gene>
    <name evidence="13" type="ORF">SPRG_03038</name>
</gene>
<feature type="compositionally biased region" description="Basic and acidic residues" evidence="11">
    <location>
        <begin position="38"/>
        <end position="51"/>
    </location>
</feature>
<reference evidence="13 14" key="1">
    <citation type="journal article" date="2013" name="PLoS Genet.">
        <title>Distinctive expansion of potential virulence genes in the genome of the oomycete fish pathogen Saprolegnia parasitica.</title>
        <authorList>
            <person name="Jiang R.H."/>
            <person name="de Bruijn I."/>
            <person name="Haas B.J."/>
            <person name="Belmonte R."/>
            <person name="Lobach L."/>
            <person name="Christie J."/>
            <person name="van den Ackerveken G."/>
            <person name="Bottin A."/>
            <person name="Bulone V."/>
            <person name="Diaz-Moreno S.M."/>
            <person name="Dumas B."/>
            <person name="Fan L."/>
            <person name="Gaulin E."/>
            <person name="Govers F."/>
            <person name="Grenville-Briggs L.J."/>
            <person name="Horner N.R."/>
            <person name="Levin J.Z."/>
            <person name="Mammella M."/>
            <person name="Meijer H.J."/>
            <person name="Morris P."/>
            <person name="Nusbaum C."/>
            <person name="Oome S."/>
            <person name="Phillips A.J."/>
            <person name="van Rooyen D."/>
            <person name="Rzeszutek E."/>
            <person name="Saraiva M."/>
            <person name="Secombes C.J."/>
            <person name="Seidl M.F."/>
            <person name="Snel B."/>
            <person name="Stassen J.H."/>
            <person name="Sykes S."/>
            <person name="Tripathy S."/>
            <person name="van den Berg H."/>
            <person name="Vega-Arreguin J.C."/>
            <person name="Wawra S."/>
            <person name="Young S.K."/>
            <person name="Zeng Q."/>
            <person name="Dieguez-Uribeondo J."/>
            <person name="Russ C."/>
            <person name="Tyler B.M."/>
            <person name="van West P."/>
        </authorList>
    </citation>
    <scope>NUCLEOTIDE SEQUENCE [LARGE SCALE GENOMIC DNA]</scope>
    <source>
        <strain evidence="13 14">CBS 223.65</strain>
    </source>
</reference>
<evidence type="ECO:0000256" key="6">
    <source>
        <dbReference type="ARBA" id="ARBA00022989"/>
    </source>
</evidence>
<dbReference type="RefSeq" id="XP_012197009.1">
    <property type="nucleotide sequence ID" value="XM_012341619.1"/>
</dbReference>
<evidence type="ECO:0000256" key="8">
    <source>
        <dbReference type="ARBA" id="ARBA00023204"/>
    </source>
</evidence>
<dbReference type="GO" id="GO:0016829">
    <property type="term" value="F:lyase activity"/>
    <property type="evidence" value="ECO:0007669"/>
    <property type="project" value="UniProtKB-KW"/>
</dbReference>
<dbReference type="GO" id="GO:0006285">
    <property type="term" value="P:base-excision repair, AP site formation"/>
    <property type="evidence" value="ECO:0007669"/>
    <property type="project" value="UniProtKB-ARBA"/>
</dbReference>
<organism evidence="13 14">
    <name type="scientific">Saprolegnia parasitica (strain CBS 223.65)</name>
    <dbReference type="NCBI Taxonomy" id="695850"/>
    <lineage>
        <taxon>Eukaryota</taxon>
        <taxon>Sar</taxon>
        <taxon>Stramenopiles</taxon>
        <taxon>Oomycota</taxon>
        <taxon>Saprolegniomycetes</taxon>
        <taxon>Saprolegniales</taxon>
        <taxon>Saprolegniaceae</taxon>
        <taxon>Saprolegnia</taxon>
    </lineage>
</organism>
<dbReference type="GO" id="GO:0003677">
    <property type="term" value="F:DNA binding"/>
    <property type="evidence" value="ECO:0007669"/>
    <property type="project" value="InterPro"/>
</dbReference>
<comment type="similarity">
    <text evidence="2">Belongs to the Nth/MutY family.</text>
</comment>
<evidence type="ECO:0000256" key="10">
    <source>
        <dbReference type="ARBA" id="ARBA00023295"/>
    </source>
</evidence>
<dbReference type="PROSITE" id="PS01155">
    <property type="entry name" value="ENDONUCLEASE_III_2"/>
    <property type="match status" value="1"/>
</dbReference>
<dbReference type="GO" id="GO:0005634">
    <property type="term" value="C:nucleus"/>
    <property type="evidence" value="ECO:0007669"/>
    <property type="project" value="TreeGrafter"/>
</dbReference>
<evidence type="ECO:0000313" key="13">
    <source>
        <dbReference type="EMBL" id="KDO32563.1"/>
    </source>
</evidence>
<keyword evidence="14" id="KW-1185">Reference proteome</keyword>
<dbReference type="KEGG" id="spar:SPRG_03038"/>
<dbReference type="InterPro" id="IPR029020">
    <property type="entry name" value="Ammonium/urea_transptr"/>
</dbReference>
<keyword evidence="8" id="KW-0234">DNA repair</keyword>
<keyword evidence="4" id="KW-0227">DNA damage</keyword>
<dbReference type="GeneID" id="24125571"/>
<dbReference type="Pfam" id="PF00730">
    <property type="entry name" value="HhH-GPD"/>
    <property type="match status" value="1"/>
</dbReference>
<dbReference type="CDD" id="cd00056">
    <property type="entry name" value="ENDO3c"/>
    <property type="match status" value="1"/>
</dbReference>
<dbReference type="Gene3D" id="1.10.340.30">
    <property type="entry name" value="Hypothetical protein, domain 2"/>
    <property type="match status" value="1"/>
</dbReference>
<evidence type="ECO:0000256" key="3">
    <source>
        <dbReference type="ARBA" id="ARBA00022692"/>
    </source>
</evidence>
<dbReference type="PANTHER" id="PTHR43286:SF1">
    <property type="entry name" value="ENDONUCLEASE III-LIKE PROTEIN 1"/>
    <property type="match status" value="1"/>
</dbReference>
<keyword evidence="7" id="KW-0472">Membrane</keyword>
<evidence type="ECO:0000259" key="12">
    <source>
        <dbReference type="SMART" id="SM00478"/>
    </source>
</evidence>